<proteinExistence type="predicted"/>
<dbReference type="AlphaFoldDB" id="A0A074MIA0"/>
<name>A0A074MIA0_9SPHN</name>
<evidence type="ECO:0000313" key="2">
    <source>
        <dbReference type="Proteomes" id="UP000027866"/>
    </source>
</evidence>
<dbReference type="EMBL" id="JMIX01000006">
    <property type="protein sequence ID" value="KEO93204.1"/>
    <property type="molecule type" value="Genomic_DNA"/>
</dbReference>
<dbReference type="Gene3D" id="1.25.40.10">
    <property type="entry name" value="Tetratricopeptide repeat domain"/>
    <property type="match status" value="1"/>
</dbReference>
<evidence type="ECO:0000313" key="1">
    <source>
        <dbReference type="EMBL" id="KEO93204.1"/>
    </source>
</evidence>
<dbReference type="InterPro" id="IPR011990">
    <property type="entry name" value="TPR-like_helical_dom_sf"/>
</dbReference>
<dbReference type="Proteomes" id="UP000027866">
    <property type="component" value="Unassembled WGS sequence"/>
</dbReference>
<dbReference type="KEGG" id="elq:Ga0102493_11416"/>
<organism evidence="1 2">
    <name type="scientific">Erythrobacter litoralis</name>
    <dbReference type="NCBI Taxonomy" id="39960"/>
    <lineage>
        <taxon>Bacteria</taxon>
        <taxon>Pseudomonadati</taxon>
        <taxon>Pseudomonadota</taxon>
        <taxon>Alphaproteobacteria</taxon>
        <taxon>Sphingomonadales</taxon>
        <taxon>Erythrobacteraceae</taxon>
        <taxon>Erythrobacter/Porphyrobacter group</taxon>
        <taxon>Erythrobacter</taxon>
    </lineage>
</organism>
<dbReference type="SUPFAM" id="SSF48452">
    <property type="entry name" value="TPR-like"/>
    <property type="match status" value="1"/>
</dbReference>
<gene>
    <name evidence="1" type="ORF">EH32_10795</name>
</gene>
<dbReference type="PATRIC" id="fig|39960.10.peg.2673"/>
<protein>
    <submittedName>
        <fullName evidence="1">Uncharacterized protein</fullName>
    </submittedName>
</protein>
<reference evidence="1 2" key="1">
    <citation type="submission" date="2014-04" db="EMBL/GenBank/DDBJ databases">
        <title>A comprehensive comparison of genomes of Erythrobacter spp. Strains.</title>
        <authorList>
            <person name="Zheng Q."/>
        </authorList>
    </citation>
    <scope>NUCLEOTIDE SEQUENCE [LARGE SCALE GENOMIC DNA]</scope>
    <source>
        <strain evidence="1 2">DSM 8509</strain>
    </source>
</reference>
<keyword evidence="2" id="KW-1185">Reference proteome</keyword>
<sequence length="77" mass="8629">MALDGRAMIFLRNERLDEALADADAALDLAPDQTETLLLRGLILRAMGRSEAEADIAAALARSPRIREDYRRWGFEL</sequence>
<comment type="caution">
    <text evidence="1">The sequence shown here is derived from an EMBL/GenBank/DDBJ whole genome shotgun (WGS) entry which is preliminary data.</text>
</comment>
<accession>A0A074MIA0</accession>
<dbReference type="RefSeq" id="WP_034903083.1">
    <property type="nucleotide sequence ID" value="NZ_CP017057.1"/>
</dbReference>